<dbReference type="InterPro" id="IPR000719">
    <property type="entry name" value="Prot_kinase_dom"/>
</dbReference>
<evidence type="ECO:0000256" key="3">
    <source>
        <dbReference type="ARBA" id="ARBA00022777"/>
    </source>
</evidence>
<dbReference type="SUPFAM" id="SSF56112">
    <property type="entry name" value="Protein kinase-like (PK-like)"/>
    <property type="match status" value="1"/>
</dbReference>
<evidence type="ECO:0000256" key="2">
    <source>
        <dbReference type="ARBA" id="ARBA00022741"/>
    </source>
</evidence>
<feature type="domain" description="Protein kinase" evidence="8">
    <location>
        <begin position="25"/>
        <end position="255"/>
    </location>
</feature>
<dbReference type="Proteomes" id="UP001612915">
    <property type="component" value="Unassembled WGS sequence"/>
</dbReference>
<evidence type="ECO:0000313" key="9">
    <source>
        <dbReference type="EMBL" id="MFI7589522.1"/>
    </source>
</evidence>
<evidence type="ECO:0000259" key="8">
    <source>
        <dbReference type="PROSITE" id="PS50011"/>
    </source>
</evidence>
<dbReference type="Gene3D" id="1.10.510.10">
    <property type="entry name" value="Transferase(Phosphotransferase) domain 1"/>
    <property type="match status" value="1"/>
</dbReference>
<dbReference type="PANTHER" id="PTHR43289:SF33">
    <property type="entry name" value="SERINE_THREONINE KINASE 31"/>
    <property type="match status" value="1"/>
</dbReference>
<dbReference type="PROSITE" id="PS00107">
    <property type="entry name" value="PROTEIN_KINASE_ATP"/>
    <property type="match status" value="1"/>
</dbReference>
<proteinExistence type="predicted"/>
<dbReference type="PROSITE" id="PS50011">
    <property type="entry name" value="PROTEIN_KINASE_DOM"/>
    <property type="match status" value="1"/>
</dbReference>
<evidence type="ECO:0000313" key="10">
    <source>
        <dbReference type="Proteomes" id="UP001612915"/>
    </source>
</evidence>
<reference evidence="9 10" key="1">
    <citation type="submission" date="2024-10" db="EMBL/GenBank/DDBJ databases">
        <title>The Natural Products Discovery Center: Release of the First 8490 Sequenced Strains for Exploring Actinobacteria Biosynthetic Diversity.</title>
        <authorList>
            <person name="Kalkreuter E."/>
            <person name="Kautsar S.A."/>
            <person name="Yang D."/>
            <person name="Bader C.D."/>
            <person name="Teijaro C.N."/>
            <person name="Fluegel L."/>
            <person name="Davis C.M."/>
            <person name="Simpson J.R."/>
            <person name="Lauterbach L."/>
            <person name="Steele A.D."/>
            <person name="Gui C."/>
            <person name="Meng S."/>
            <person name="Li G."/>
            <person name="Viehrig K."/>
            <person name="Ye F."/>
            <person name="Su P."/>
            <person name="Kiefer A.F."/>
            <person name="Nichols A."/>
            <person name="Cepeda A.J."/>
            <person name="Yan W."/>
            <person name="Fan B."/>
            <person name="Jiang Y."/>
            <person name="Adhikari A."/>
            <person name="Zheng C.-J."/>
            <person name="Schuster L."/>
            <person name="Cowan T.M."/>
            <person name="Smanski M.J."/>
            <person name="Chevrette M.G."/>
            <person name="De Carvalho L.P.S."/>
            <person name="Shen B."/>
        </authorList>
    </citation>
    <scope>NUCLEOTIDE SEQUENCE [LARGE SCALE GENOMIC DNA]</scope>
    <source>
        <strain evidence="9 10">NPDC049639</strain>
    </source>
</reference>
<dbReference type="EMBL" id="JBITLV010000007">
    <property type="protein sequence ID" value="MFI7589522.1"/>
    <property type="molecule type" value="Genomic_DNA"/>
</dbReference>
<keyword evidence="7" id="KW-0812">Transmembrane</keyword>
<protein>
    <submittedName>
        <fullName evidence="9">Protein kinase</fullName>
    </submittedName>
</protein>
<feature type="binding site" evidence="5">
    <location>
        <position position="54"/>
    </location>
    <ligand>
        <name>ATP</name>
        <dbReference type="ChEBI" id="CHEBI:30616"/>
    </ligand>
</feature>
<name>A0ABW8AUG6_9ACTN</name>
<keyword evidence="7" id="KW-1133">Transmembrane helix</keyword>
<keyword evidence="3 9" id="KW-0418">Kinase</keyword>
<feature type="transmembrane region" description="Helical" evidence="7">
    <location>
        <begin position="309"/>
        <end position="330"/>
    </location>
</feature>
<feature type="region of interest" description="Disordered" evidence="6">
    <location>
        <begin position="1"/>
        <end position="20"/>
    </location>
</feature>
<dbReference type="InterPro" id="IPR017441">
    <property type="entry name" value="Protein_kinase_ATP_BS"/>
</dbReference>
<evidence type="ECO:0000256" key="4">
    <source>
        <dbReference type="ARBA" id="ARBA00022840"/>
    </source>
</evidence>
<dbReference type="PANTHER" id="PTHR43289">
    <property type="entry name" value="MITOGEN-ACTIVATED PROTEIN KINASE KINASE KINASE 20-RELATED"/>
    <property type="match status" value="1"/>
</dbReference>
<dbReference type="PROSITE" id="PS00109">
    <property type="entry name" value="PROTEIN_KINASE_TYR"/>
    <property type="match status" value="1"/>
</dbReference>
<accession>A0ABW8AUG6</accession>
<evidence type="ECO:0000256" key="1">
    <source>
        <dbReference type="ARBA" id="ARBA00022679"/>
    </source>
</evidence>
<sequence>MTIVTFPGGDSGGDSAGPPPEVPGFTLGRLLGRGGHGVVWAAEDLVSGEPVAVKVGRGVSASLEAEVALLQRISHPHVVALRQYVPLPGGGCALVLELAAGGSLADLVARRDVLSEGEASTLLVPLGATLEHVHRRGLVHGDLTPGNVLFAADGRPMLADLGTAQVLGVSSEEGWRTPGFADPALLSDPAVDPRAADVWGLAAVAWYALMGVAPPPGVDEPDPYDTPLLALLRRCLSLDPSLRPGPAEVASLAWDAAAPEPVRLELSGQAPPPVEVPLSQRVTRPPLHELVGPEPLAVPEVRSRWRLPVGLLAVAALLAVGLLAVAAVLARPVVFPPPGEQVPPTVALPTPSIPVEAELLAALNQIGAARAEAFRTGTTGPLARADEQGSPAATSDAALVQRLLEAGRRIEGAEVKVRDLRVVSGAGTSAVTVAVRSSTSAYRQVRVSDGASVDLPAEPARDVRITLVKSPDGWRVRSVA</sequence>
<evidence type="ECO:0000256" key="6">
    <source>
        <dbReference type="SAM" id="MobiDB-lite"/>
    </source>
</evidence>
<keyword evidence="7" id="KW-0472">Membrane</keyword>
<dbReference type="InterPro" id="IPR008266">
    <property type="entry name" value="Tyr_kinase_AS"/>
</dbReference>
<dbReference type="CDD" id="cd14014">
    <property type="entry name" value="STKc_PknB_like"/>
    <property type="match status" value="1"/>
</dbReference>
<gene>
    <name evidence="9" type="ORF">ACIB24_20850</name>
</gene>
<keyword evidence="2 5" id="KW-0547">Nucleotide-binding</keyword>
<dbReference type="InterPro" id="IPR011009">
    <property type="entry name" value="Kinase-like_dom_sf"/>
</dbReference>
<keyword evidence="4 5" id="KW-0067">ATP-binding</keyword>
<organism evidence="9 10">
    <name type="scientific">Spongisporangium articulatum</name>
    <dbReference type="NCBI Taxonomy" id="3362603"/>
    <lineage>
        <taxon>Bacteria</taxon>
        <taxon>Bacillati</taxon>
        <taxon>Actinomycetota</taxon>
        <taxon>Actinomycetes</taxon>
        <taxon>Kineosporiales</taxon>
        <taxon>Kineosporiaceae</taxon>
        <taxon>Spongisporangium</taxon>
    </lineage>
</organism>
<comment type="caution">
    <text evidence="9">The sequence shown here is derived from an EMBL/GenBank/DDBJ whole genome shotgun (WGS) entry which is preliminary data.</text>
</comment>
<evidence type="ECO:0000256" key="5">
    <source>
        <dbReference type="PROSITE-ProRule" id="PRU10141"/>
    </source>
</evidence>
<keyword evidence="1" id="KW-0808">Transferase</keyword>
<evidence type="ECO:0000256" key="7">
    <source>
        <dbReference type="SAM" id="Phobius"/>
    </source>
</evidence>
<keyword evidence="10" id="KW-1185">Reference proteome</keyword>
<dbReference type="RefSeq" id="WP_398284107.1">
    <property type="nucleotide sequence ID" value="NZ_JBITLV010000007.1"/>
</dbReference>
<dbReference type="GO" id="GO:0016301">
    <property type="term" value="F:kinase activity"/>
    <property type="evidence" value="ECO:0007669"/>
    <property type="project" value="UniProtKB-KW"/>
</dbReference>
<dbReference type="Pfam" id="PF00069">
    <property type="entry name" value="Pkinase"/>
    <property type="match status" value="1"/>
</dbReference>